<evidence type="ECO:0000256" key="4">
    <source>
        <dbReference type="SAM" id="MobiDB-lite"/>
    </source>
</evidence>
<evidence type="ECO:0000256" key="2">
    <source>
        <dbReference type="ARBA" id="ARBA00022723"/>
    </source>
</evidence>
<dbReference type="InterPro" id="IPR050682">
    <property type="entry name" value="ModA/WtpA"/>
</dbReference>
<name>A0ABU0GP57_9CELL</name>
<gene>
    <name evidence="6" type="ORF">JO380_003524</name>
</gene>
<keyword evidence="7" id="KW-1185">Reference proteome</keyword>
<dbReference type="NCBIfam" id="TIGR01256">
    <property type="entry name" value="modA"/>
    <property type="match status" value="1"/>
</dbReference>
<evidence type="ECO:0000256" key="3">
    <source>
        <dbReference type="ARBA" id="ARBA00022729"/>
    </source>
</evidence>
<feature type="chain" id="PRO_5046666820" evidence="5">
    <location>
        <begin position="42"/>
        <end position="293"/>
    </location>
</feature>
<feature type="compositionally biased region" description="Low complexity" evidence="4">
    <location>
        <begin position="41"/>
        <end position="63"/>
    </location>
</feature>
<dbReference type="PANTHER" id="PTHR30632:SF0">
    <property type="entry name" value="SULFATE-BINDING PROTEIN"/>
    <property type="match status" value="1"/>
</dbReference>
<dbReference type="PIRSF" id="PIRSF004846">
    <property type="entry name" value="ModA"/>
    <property type="match status" value="1"/>
</dbReference>
<evidence type="ECO:0000313" key="6">
    <source>
        <dbReference type="EMBL" id="MDQ0427143.1"/>
    </source>
</evidence>
<accession>A0ABU0GP57</accession>
<dbReference type="Proteomes" id="UP001240250">
    <property type="component" value="Unassembled WGS sequence"/>
</dbReference>
<protein>
    <submittedName>
        <fullName evidence="6">Molybdate transport system substrate-binding protein</fullName>
    </submittedName>
</protein>
<reference evidence="6 7" key="1">
    <citation type="submission" date="2023-07" db="EMBL/GenBank/DDBJ databases">
        <title>Sequencing the genomes of 1000 actinobacteria strains.</title>
        <authorList>
            <person name="Klenk H.-P."/>
        </authorList>
    </citation>
    <scope>NUCLEOTIDE SEQUENCE [LARGE SCALE GENOMIC DNA]</scope>
    <source>
        <strain evidence="6 7">DSM 14785</strain>
    </source>
</reference>
<dbReference type="Gene3D" id="3.40.190.10">
    <property type="entry name" value="Periplasmic binding protein-like II"/>
    <property type="match status" value="2"/>
</dbReference>
<evidence type="ECO:0000313" key="7">
    <source>
        <dbReference type="Proteomes" id="UP001240250"/>
    </source>
</evidence>
<dbReference type="RefSeq" id="WP_233421069.1">
    <property type="nucleotide sequence ID" value="NZ_CP194061.1"/>
</dbReference>
<proteinExistence type="inferred from homology"/>
<sequence>MTGRDAALPRRGPAGRGTLRTAPVALLVAALALTGCSSTGAAAPDAGPTAATPAPGASTAVPPGDTPGETLEGTLVVLAAASLTDVVTDLAATLEADHPGLTVRTSFGASSALATQVVSGAPADVVVTASPATMTTVTDALGGDPVVVATNQLQIAVPAGNPGGVTTLADLADPARTVALCAAEVPCGAVGAQVLAKAGVTPAPDTLEQDVRAVLTRLRLDEADAGLVYRTDVIAAGGAVEGIDVPADVQVPTDYPALALRDAPHPRAAAAFVALLRGPVGRQALEDAGFDVP</sequence>
<keyword evidence="2" id="KW-0479">Metal-binding</keyword>
<dbReference type="InterPro" id="IPR005950">
    <property type="entry name" value="ModA"/>
</dbReference>
<dbReference type="PANTHER" id="PTHR30632">
    <property type="entry name" value="MOLYBDATE-BINDING PERIPLASMIC PROTEIN"/>
    <property type="match status" value="1"/>
</dbReference>
<dbReference type="Pfam" id="PF13531">
    <property type="entry name" value="SBP_bac_11"/>
    <property type="match status" value="1"/>
</dbReference>
<dbReference type="SUPFAM" id="SSF53850">
    <property type="entry name" value="Periplasmic binding protein-like II"/>
    <property type="match status" value="1"/>
</dbReference>
<comment type="similarity">
    <text evidence="1">Belongs to the bacterial solute-binding protein ModA family.</text>
</comment>
<organism evidence="6 7">
    <name type="scientific">Cellulomonas iranensis</name>
    <dbReference type="NCBI Taxonomy" id="76862"/>
    <lineage>
        <taxon>Bacteria</taxon>
        <taxon>Bacillati</taxon>
        <taxon>Actinomycetota</taxon>
        <taxon>Actinomycetes</taxon>
        <taxon>Micrococcales</taxon>
        <taxon>Cellulomonadaceae</taxon>
        <taxon>Cellulomonas</taxon>
    </lineage>
</organism>
<comment type="caution">
    <text evidence="6">The sequence shown here is derived from an EMBL/GenBank/DDBJ whole genome shotgun (WGS) entry which is preliminary data.</text>
</comment>
<feature type="signal peptide" evidence="5">
    <location>
        <begin position="1"/>
        <end position="41"/>
    </location>
</feature>
<dbReference type="EMBL" id="JAUSVM010000001">
    <property type="protein sequence ID" value="MDQ0427143.1"/>
    <property type="molecule type" value="Genomic_DNA"/>
</dbReference>
<evidence type="ECO:0000256" key="5">
    <source>
        <dbReference type="SAM" id="SignalP"/>
    </source>
</evidence>
<evidence type="ECO:0000256" key="1">
    <source>
        <dbReference type="ARBA" id="ARBA00009175"/>
    </source>
</evidence>
<feature type="region of interest" description="Disordered" evidence="4">
    <location>
        <begin position="41"/>
        <end position="69"/>
    </location>
</feature>
<keyword evidence="3 5" id="KW-0732">Signal</keyword>